<dbReference type="RefSeq" id="WP_120798732.1">
    <property type="nucleotide sequence ID" value="NZ_RBXL01000001.1"/>
</dbReference>
<dbReference type="EMBL" id="RBXL01000001">
    <property type="protein sequence ID" value="RKT46651.1"/>
    <property type="molecule type" value="Genomic_DNA"/>
</dbReference>
<gene>
    <name evidence="1" type="ORF">BDD21_4180</name>
</gene>
<protein>
    <submittedName>
        <fullName evidence="1">Uncharacterized protein</fullName>
    </submittedName>
</protein>
<dbReference type="AlphaFoldDB" id="A0A495VB79"/>
<dbReference type="Proteomes" id="UP000274556">
    <property type="component" value="Unassembled WGS sequence"/>
</dbReference>
<name>A0A495VB79_9GAMM</name>
<evidence type="ECO:0000313" key="1">
    <source>
        <dbReference type="EMBL" id="RKT46651.1"/>
    </source>
</evidence>
<evidence type="ECO:0000313" key="2">
    <source>
        <dbReference type="Proteomes" id="UP000274556"/>
    </source>
</evidence>
<sequence length="311" mass="36649">MILEFAIEPEFFTSWERCRYLTEKFGVSKGKLISRYPKRWLKMVYANLEQDKDLGEMDRKRIEEKLSGIKEQMLYRHHDWNQSIDWMMNAERETDLRPFDGIIGADNPRSHPHVFVFDDLDENCRSEWGMKTEYTVERTARDLASIAAPLLRISQHVVFIDPHIDPYKKGYVESLPKFLEACIIGRHNKYPLKIIEFISRYKVMSFEEEFRRQLGRELQELNSMGVVVTVKRFKIRQKEESPRGADGLHNRYILTERGGLNYRWGLDAGGKGETDDVSLLNPATWDKRWKEYIGDNPVFDLGEKFEVRGTA</sequence>
<comment type="caution">
    <text evidence="1">The sequence shown here is derived from an EMBL/GenBank/DDBJ whole genome shotgun (WGS) entry which is preliminary data.</text>
</comment>
<reference evidence="1 2" key="1">
    <citation type="submission" date="2018-10" db="EMBL/GenBank/DDBJ databases">
        <title>Genomic Encyclopedia of Archaeal and Bacterial Type Strains, Phase II (KMG-II): from individual species to whole genera.</title>
        <authorList>
            <person name="Goeker M."/>
        </authorList>
    </citation>
    <scope>NUCLEOTIDE SEQUENCE [LARGE SCALE GENOMIC DNA]</scope>
    <source>
        <strain evidence="1 2">DSM 235</strain>
    </source>
</reference>
<accession>A0A495VB79</accession>
<dbReference type="OrthoDB" id="9182171at2"/>
<keyword evidence="2" id="KW-1185">Reference proteome</keyword>
<organism evidence="1 2">
    <name type="scientific">Thiocapsa rosea</name>
    <dbReference type="NCBI Taxonomy" id="69360"/>
    <lineage>
        <taxon>Bacteria</taxon>
        <taxon>Pseudomonadati</taxon>
        <taxon>Pseudomonadota</taxon>
        <taxon>Gammaproteobacteria</taxon>
        <taxon>Chromatiales</taxon>
        <taxon>Chromatiaceae</taxon>
        <taxon>Thiocapsa</taxon>
    </lineage>
</organism>
<proteinExistence type="predicted"/>